<keyword evidence="7" id="KW-1185">Reference proteome</keyword>
<proteinExistence type="predicted"/>
<evidence type="ECO:0000256" key="3">
    <source>
        <dbReference type="ARBA" id="ARBA00023002"/>
    </source>
</evidence>
<dbReference type="AlphaFoldDB" id="A0A1L9SDM3"/>
<name>A0A1L9SDM3_9EURO</name>
<evidence type="ECO:0000313" key="6">
    <source>
        <dbReference type="EMBL" id="OJJ45325.1"/>
    </source>
</evidence>
<evidence type="ECO:0000256" key="1">
    <source>
        <dbReference type="ARBA" id="ARBA00022630"/>
    </source>
</evidence>
<dbReference type="OrthoDB" id="655030at2759"/>
<dbReference type="STRING" id="1073090.A0A1L9SDM3"/>
<feature type="domain" description="FAD-binding" evidence="5">
    <location>
        <begin position="5"/>
        <end position="338"/>
    </location>
</feature>
<keyword evidence="4" id="KW-0503">Monooxygenase</keyword>
<dbReference type="GeneID" id="34616059"/>
<evidence type="ECO:0000256" key="2">
    <source>
        <dbReference type="ARBA" id="ARBA00022827"/>
    </source>
</evidence>
<dbReference type="Pfam" id="PF01494">
    <property type="entry name" value="FAD_binding_3"/>
    <property type="match status" value="1"/>
</dbReference>
<evidence type="ECO:0000313" key="7">
    <source>
        <dbReference type="Proteomes" id="UP000184188"/>
    </source>
</evidence>
<evidence type="ECO:0000256" key="4">
    <source>
        <dbReference type="ARBA" id="ARBA00023033"/>
    </source>
</evidence>
<keyword evidence="3" id="KW-0560">Oxidoreductase</keyword>
<dbReference type="PANTHER" id="PTHR46972:SF1">
    <property type="entry name" value="FAD DEPENDENT OXIDOREDUCTASE DOMAIN-CONTAINING PROTEIN"/>
    <property type="match status" value="1"/>
</dbReference>
<dbReference type="SUPFAM" id="SSF51905">
    <property type="entry name" value="FAD/NAD(P)-binding domain"/>
    <property type="match status" value="1"/>
</dbReference>
<dbReference type="PANTHER" id="PTHR46972">
    <property type="entry name" value="MONOOXYGENASE ASQM-RELATED"/>
    <property type="match status" value="1"/>
</dbReference>
<dbReference type="InterPro" id="IPR002938">
    <property type="entry name" value="FAD-bd"/>
</dbReference>
<gene>
    <name evidence="6" type="ORF">ASPZODRAFT_69672</name>
</gene>
<dbReference type="PRINTS" id="PR00420">
    <property type="entry name" value="RNGMNOXGNASE"/>
</dbReference>
<dbReference type="InterPro" id="IPR036188">
    <property type="entry name" value="FAD/NAD-bd_sf"/>
</dbReference>
<organism evidence="6 7">
    <name type="scientific">Penicilliopsis zonata CBS 506.65</name>
    <dbReference type="NCBI Taxonomy" id="1073090"/>
    <lineage>
        <taxon>Eukaryota</taxon>
        <taxon>Fungi</taxon>
        <taxon>Dikarya</taxon>
        <taxon>Ascomycota</taxon>
        <taxon>Pezizomycotina</taxon>
        <taxon>Eurotiomycetes</taxon>
        <taxon>Eurotiomycetidae</taxon>
        <taxon>Eurotiales</taxon>
        <taxon>Aspergillaceae</taxon>
        <taxon>Penicilliopsis</taxon>
    </lineage>
</organism>
<sequence length="431" mass="47290">MSTFKVAIIGAGPAGCLLARLLHIKQIEVTVFEAEASPNARSQGGTLDLHPKTGIAALRTAGLYEEFCRLARVDSAGLTITDKQNQPYFQLPAALATNPEIDRVQLRSLLLRSLPGGCVRWNHRLIDIKEAGAGAGTGAGNGSTELVFAHGATEGDFHLVVGADGAWSCVRAVLAPSVKPQYSGIAGYDLSIPNANAREGPRHSWELVKGGNLFAFSDGQSIMGQQMGDGSIQVSVWGRHAEDWATQMRENPPQSPEEVCGEYTGWAPELLDLIRQSRGEMRISALYMLPVDFKWPHRRGMTLMGDAAHLMTPFAGEGVNLALEDAMRLAEAIVAGHQQHQQQQQQQQADALDEQIARYETAMFQRALKAQTLTRKMMQCMYFTERAPRTSIARWVVARAAYDCHPVLEPVIHPFLVAGVYSFYFVFKLFV</sequence>
<accession>A0A1L9SDM3</accession>
<dbReference type="RefSeq" id="XP_022579835.1">
    <property type="nucleotide sequence ID" value="XM_022729595.1"/>
</dbReference>
<protein>
    <recommendedName>
        <fullName evidence="5">FAD-binding domain-containing protein</fullName>
    </recommendedName>
</protein>
<evidence type="ECO:0000259" key="5">
    <source>
        <dbReference type="Pfam" id="PF01494"/>
    </source>
</evidence>
<dbReference type="GO" id="GO:0004497">
    <property type="term" value="F:monooxygenase activity"/>
    <property type="evidence" value="ECO:0007669"/>
    <property type="project" value="UniProtKB-KW"/>
</dbReference>
<dbReference type="GO" id="GO:0071949">
    <property type="term" value="F:FAD binding"/>
    <property type="evidence" value="ECO:0007669"/>
    <property type="project" value="InterPro"/>
</dbReference>
<reference evidence="7" key="1">
    <citation type="journal article" date="2017" name="Genome Biol.">
        <title>Comparative genomics reveals high biological diversity and specific adaptations in the industrially and medically important fungal genus Aspergillus.</title>
        <authorList>
            <person name="de Vries R.P."/>
            <person name="Riley R."/>
            <person name="Wiebenga A."/>
            <person name="Aguilar-Osorio G."/>
            <person name="Amillis S."/>
            <person name="Uchima C.A."/>
            <person name="Anderluh G."/>
            <person name="Asadollahi M."/>
            <person name="Askin M."/>
            <person name="Barry K."/>
            <person name="Battaglia E."/>
            <person name="Bayram O."/>
            <person name="Benocci T."/>
            <person name="Braus-Stromeyer S.A."/>
            <person name="Caldana C."/>
            <person name="Canovas D."/>
            <person name="Cerqueira G.C."/>
            <person name="Chen F."/>
            <person name="Chen W."/>
            <person name="Choi C."/>
            <person name="Clum A."/>
            <person name="Dos Santos R.A."/>
            <person name="Damasio A.R."/>
            <person name="Diallinas G."/>
            <person name="Emri T."/>
            <person name="Fekete E."/>
            <person name="Flipphi M."/>
            <person name="Freyberg S."/>
            <person name="Gallo A."/>
            <person name="Gournas C."/>
            <person name="Habgood R."/>
            <person name="Hainaut M."/>
            <person name="Harispe M.L."/>
            <person name="Henrissat B."/>
            <person name="Hilden K.S."/>
            <person name="Hope R."/>
            <person name="Hossain A."/>
            <person name="Karabika E."/>
            <person name="Karaffa L."/>
            <person name="Karanyi Z."/>
            <person name="Krasevec N."/>
            <person name="Kuo A."/>
            <person name="Kusch H."/>
            <person name="LaButti K."/>
            <person name="Lagendijk E.L."/>
            <person name="Lapidus A."/>
            <person name="Levasseur A."/>
            <person name="Lindquist E."/>
            <person name="Lipzen A."/>
            <person name="Logrieco A.F."/>
            <person name="MacCabe A."/>
            <person name="Maekelae M.R."/>
            <person name="Malavazi I."/>
            <person name="Melin P."/>
            <person name="Meyer V."/>
            <person name="Mielnichuk N."/>
            <person name="Miskei M."/>
            <person name="Molnar A.P."/>
            <person name="Mule G."/>
            <person name="Ngan C.Y."/>
            <person name="Orejas M."/>
            <person name="Orosz E."/>
            <person name="Ouedraogo J.P."/>
            <person name="Overkamp K.M."/>
            <person name="Park H.-S."/>
            <person name="Perrone G."/>
            <person name="Piumi F."/>
            <person name="Punt P.J."/>
            <person name="Ram A.F."/>
            <person name="Ramon A."/>
            <person name="Rauscher S."/>
            <person name="Record E."/>
            <person name="Riano-Pachon D.M."/>
            <person name="Robert V."/>
            <person name="Roehrig J."/>
            <person name="Ruller R."/>
            <person name="Salamov A."/>
            <person name="Salih N.S."/>
            <person name="Samson R.A."/>
            <person name="Sandor E."/>
            <person name="Sanguinetti M."/>
            <person name="Schuetze T."/>
            <person name="Sepcic K."/>
            <person name="Shelest E."/>
            <person name="Sherlock G."/>
            <person name="Sophianopoulou V."/>
            <person name="Squina F.M."/>
            <person name="Sun H."/>
            <person name="Susca A."/>
            <person name="Todd R.B."/>
            <person name="Tsang A."/>
            <person name="Unkles S.E."/>
            <person name="van de Wiele N."/>
            <person name="van Rossen-Uffink D."/>
            <person name="Oliveira J.V."/>
            <person name="Vesth T.C."/>
            <person name="Visser J."/>
            <person name="Yu J.-H."/>
            <person name="Zhou M."/>
            <person name="Andersen M.R."/>
            <person name="Archer D.B."/>
            <person name="Baker S.E."/>
            <person name="Benoit I."/>
            <person name="Brakhage A.A."/>
            <person name="Braus G.H."/>
            <person name="Fischer R."/>
            <person name="Frisvad J.C."/>
            <person name="Goldman G.H."/>
            <person name="Houbraken J."/>
            <person name="Oakley B."/>
            <person name="Pocsi I."/>
            <person name="Scazzocchio C."/>
            <person name="Seiboth B."/>
            <person name="vanKuyk P.A."/>
            <person name="Wortman J."/>
            <person name="Dyer P.S."/>
            <person name="Grigoriev I.V."/>
        </authorList>
    </citation>
    <scope>NUCLEOTIDE SEQUENCE [LARGE SCALE GENOMIC DNA]</scope>
    <source>
        <strain evidence="7">CBS 506.65</strain>
    </source>
</reference>
<dbReference type="VEuPathDB" id="FungiDB:ASPZODRAFT_69672"/>
<keyword evidence="1" id="KW-0285">Flavoprotein</keyword>
<dbReference type="Gene3D" id="3.50.50.60">
    <property type="entry name" value="FAD/NAD(P)-binding domain"/>
    <property type="match status" value="1"/>
</dbReference>
<keyword evidence="2" id="KW-0274">FAD</keyword>
<dbReference type="Proteomes" id="UP000184188">
    <property type="component" value="Unassembled WGS sequence"/>
</dbReference>
<dbReference type="EMBL" id="KV878345">
    <property type="protein sequence ID" value="OJJ45325.1"/>
    <property type="molecule type" value="Genomic_DNA"/>
</dbReference>